<evidence type="ECO:0000313" key="4">
    <source>
        <dbReference type="Proteomes" id="UP001550628"/>
    </source>
</evidence>
<organism evidence="3 4">
    <name type="scientific">Nocardia rhamnosiphila</name>
    <dbReference type="NCBI Taxonomy" id="426716"/>
    <lineage>
        <taxon>Bacteria</taxon>
        <taxon>Bacillati</taxon>
        <taxon>Actinomycetota</taxon>
        <taxon>Actinomycetes</taxon>
        <taxon>Mycobacteriales</taxon>
        <taxon>Nocardiaceae</taxon>
        <taxon>Nocardia</taxon>
    </lineage>
</organism>
<dbReference type="RefSeq" id="WP_030525399.1">
    <property type="nucleotide sequence ID" value="NZ_JBEYBD010000012.1"/>
</dbReference>
<proteinExistence type="inferred from homology"/>
<dbReference type="SMART" id="SM00065">
    <property type="entry name" value="GAF"/>
    <property type="match status" value="1"/>
</dbReference>
<reference evidence="3 4" key="1">
    <citation type="submission" date="2024-06" db="EMBL/GenBank/DDBJ databases">
        <title>The Natural Products Discovery Center: Release of the First 8490 Sequenced Strains for Exploring Actinobacteria Biosynthetic Diversity.</title>
        <authorList>
            <person name="Kalkreuter E."/>
            <person name="Kautsar S.A."/>
            <person name="Yang D."/>
            <person name="Bader C.D."/>
            <person name="Teijaro C.N."/>
            <person name="Fluegel L."/>
            <person name="Davis C.M."/>
            <person name="Simpson J.R."/>
            <person name="Lauterbach L."/>
            <person name="Steele A.D."/>
            <person name="Gui C."/>
            <person name="Meng S."/>
            <person name="Li G."/>
            <person name="Viehrig K."/>
            <person name="Ye F."/>
            <person name="Su P."/>
            <person name="Kiefer A.F."/>
            <person name="Nichols A."/>
            <person name="Cepeda A.J."/>
            <person name="Yan W."/>
            <person name="Fan B."/>
            <person name="Jiang Y."/>
            <person name="Adhikari A."/>
            <person name="Zheng C.-J."/>
            <person name="Schuster L."/>
            <person name="Cowan T.M."/>
            <person name="Smanski M.J."/>
            <person name="Chevrette M.G."/>
            <person name="De Carvalho L.P.S."/>
            <person name="Shen B."/>
        </authorList>
    </citation>
    <scope>NUCLEOTIDE SEQUENCE [LARGE SCALE GENOMIC DNA]</scope>
    <source>
        <strain evidence="3 4">NPDC019708</strain>
    </source>
</reference>
<dbReference type="SUPFAM" id="SSF55781">
    <property type="entry name" value="GAF domain-like"/>
    <property type="match status" value="1"/>
</dbReference>
<name>A0ABV2WU89_9NOCA</name>
<feature type="domain" description="GAF" evidence="2">
    <location>
        <begin position="15"/>
        <end position="161"/>
    </location>
</feature>
<dbReference type="InterPro" id="IPR051330">
    <property type="entry name" value="Phosphatase_reg/MetRdx"/>
</dbReference>
<sequence>MTFDLVPPTGDRAEGYRQLTAQAAALLSGEADRIANAANLSALIYHSLPEVNWAGFYFYDGRELVVGPFQGKPACVRIALGAGVCGTAAHTRRTQLVPDVHAYPGHIVCDADSRSEIVVPLIGAGELVGVLDLDSPRVARFDETDRRGLESVAEVFVRSLSAP</sequence>
<dbReference type="EMBL" id="JBEYBF010000015">
    <property type="protein sequence ID" value="MEU1954417.1"/>
    <property type="molecule type" value="Genomic_DNA"/>
</dbReference>
<comment type="caution">
    <text evidence="3">The sequence shown here is derived from an EMBL/GenBank/DDBJ whole genome shotgun (WGS) entry which is preliminary data.</text>
</comment>
<evidence type="ECO:0000256" key="1">
    <source>
        <dbReference type="ARBA" id="ARBA00038454"/>
    </source>
</evidence>
<comment type="similarity">
    <text evidence="1">Belongs to the free Met sulfoxide reductase family.</text>
</comment>
<dbReference type="GeneID" id="96247337"/>
<dbReference type="InterPro" id="IPR003018">
    <property type="entry name" value="GAF"/>
</dbReference>
<dbReference type="Pfam" id="PF13185">
    <property type="entry name" value="GAF_2"/>
    <property type="match status" value="1"/>
</dbReference>
<gene>
    <name evidence="3" type="ORF">ABZ510_21450</name>
</gene>
<dbReference type="PANTHER" id="PTHR21021">
    <property type="entry name" value="GAF/PUTATIVE CYTOSKELETAL PROTEIN"/>
    <property type="match status" value="1"/>
</dbReference>
<protein>
    <submittedName>
        <fullName evidence="3">GAF domain-containing protein</fullName>
    </submittedName>
</protein>
<evidence type="ECO:0000313" key="3">
    <source>
        <dbReference type="EMBL" id="MEU1954417.1"/>
    </source>
</evidence>
<dbReference type="Proteomes" id="UP001550628">
    <property type="component" value="Unassembled WGS sequence"/>
</dbReference>
<dbReference type="InterPro" id="IPR029016">
    <property type="entry name" value="GAF-like_dom_sf"/>
</dbReference>
<keyword evidence="4" id="KW-1185">Reference proteome</keyword>
<accession>A0ABV2WU89</accession>
<dbReference type="PANTHER" id="PTHR21021:SF15">
    <property type="entry name" value="FREE METHIONINE-R-SULFOXIDE REDUCTASE"/>
    <property type="match status" value="1"/>
</dbReference>
<evidence type="ECO:0000259" key="2">
    <source>
        <dbReference type="SMART" id="SM00065"/>
    </source>
</evidence>
<dbReference type="Gene3D" id="3.30.450.40">
    <property type="match status" value="1"/>
</dbReference>